<evidence type="ECO:0000256" key="10">
    <source>
        <dbReference type="ARBA" id="ARBA00093798"/>
    </source>
</evidence>
<evidence type="ECO:0000256" key="1">
    <source>
        <dbReference type="ARBA" id="ARBA00004496"/>
    </source>
</evidence>
<keyword evidence="8" id="KW-0472">Membrane</keyword>
<dbReference type="EMBL" id="RCTY01000017">
    <property type="protein sequence ID" value="ROU08133.1"/>
    <property type="molecule type" value="Genomic_DNA"/>
</dbReference>
<dbReference type="AlphaFoldDB" id="A0A3N2RL07"/>
<keyword evidence="5" id="KW-0963">Cytoplasm</keyword>
<keyword evidence="3" id="KW-1134">Transmembrane beta strand</keyword>
<evidence type="ECO:0000313" key="13">
    <source>
        <dbReference type="Proteomes" id="UP000275910"/>
    </source>
</evidence>
<dbReference type="Pfam" id="PF26164">
    <property type="entry name" value="Bact_GSDM"/>
    <property type="match status" value="1"/>
</dbReference>
<comment type="subcellular location">
    <subcellularLocation>
        <location evidence="2">Cell membrane</location>
        <topology evidence="2">Multi-pass membrane protein</topology>
    </subcellularLocation>
    <subcellularLocation>
        <location evidence="1">Cytoplasm</location>
    </subcellularLocation>
</comment>
<protein>
    <recommendedName>
        <fullName evidence="10">Gasdermin bGSDM</fullName>
    </recommendedName>
    <alternativeName>
        <fullName evidence="11">Bacterial gasdermin</fullName>
    </alternativeName>
</protein>
<sequence length="271" mass="28713">MSILPGCKDPSLSALKSKGYNVVQLPRADLRPTQLLVEKSKRLQRLGELLSVFDAAADGPPAPPVSADRPGPNIAGTQSADLQVDLGLSVLRGIISALGGSTLGMEAAFARATTVQFEFSSTLENNSELALIDRFLAASQVNRHARAVAEMLEQDQVYVVTSTLKAQRINVAAKDSKKQSLGLNLPVIQDAIGANVKIAPAAASGSTVSFEGAVPLVFGFQAVRLIFEQGRYRTMRLVDAGGVVAEAVRRNGAAEGEPPCYLDVETMLLDR</sequence>
<evidence type="ECO:0000313" key="12">
    <source>
        <dbReference type="EMBL" id="ROU08133.1"/>
    </source>
</evidence>
<dbReference type="Proteomes" id="UP000275910">
    <property type="component" value="Unassembled WGS sequence"/>
</dbReference>
<evidence type="ECO:0000256" key="3">
    <source>
        <dbReference type="ARBA" id="ARBA00022452"/>
    </source>
</evidence>
<name>A0A3N2RL07_LYSEN</name>
<keyword evidence="7" id="KW-0051">Antiviral defense</keyword>
<keyword evidence="4" id="KW-1003">Cell membrane</keyword>
<evidence type="ECO:0000256" key="4">
    <source>
        <dbReference type="ARBA" id="ARBA00022475"/>
    </source>
</evidence>
<evidence type="ECO:0000256" key="7">
    <source>
        <dbReference type="ARBA" id="ARBA00023118"/>
    </source>
</evidence>
<keyword evidence="6" id="KW-0812">Transmembrane</keyword>
<evidence type="ECO:0000256" key="6">
    <source>
        <dbReference type="ARBA" id="ARBA00022692"/>
    </source>
</evidence>
<evidence type="ECO:0000256" key="2">
    <source>
        <dbReference type="ARBA" id="ARBA00004651"/>
    </source>
</evidence>
<dbReference type="RefSeq" id="WP_123646531.1">
    <property type="nucleotide sequence ID" value="NZ_RCTY01000017.1"/>
</dbReference>
<accession>A0A3N2RL07</accession>
<comment type="similarity">
    <text evidence="9">Belongs to the bacterial gasdermin family.</text>
</comment>
<organism evidence="12 13">
    <name type="scientific">Lysobacter enzymogenes</name>
    <dbReference type="NCBI Taxonomy" id="69"/>
    <lineage>
        <taxon>Bacteria</taxon>
        <taxon>Pseudomonadati</taxon>
        <taxon>Pseudomonadota</taxon>
        <taxon>Gammaproteobacteria</taxon>
        <taxon>Lysobacterales</taxon>
        <taxon>Lysobacteraceae</taxon>
        <taxon>Lysobacter</taxon>
    </lineage>
</organism>
<reference evidence="12 13" key="1">
    <citation type="submission" date="2018-10" db="EMBL/GenBank/DDBJ databases">
        <title>The genome of Lysobacter enzymogenes OH11.</title>
        <authorList>
            <person name="Liu F."/>
            <person name="Zhao Y."/>
            <person name="Qian G."/>
            <person name="Chen Y."/>
            <person name="Xu H."/>
        </authorList>
    </citation>
    <scope>NUCLEOTIDE SEQUENCE [LARGE SCALE GENOMIC DNA]</scope>
    <source>
        <strain evidence="12 13">OH11</strain>
    </source>
</reference>
<comment type="caution">
    <text evidence="12">The sequence shown here is derived from an EMBL/GenBank/DDBJ whole genome shotgun (WGS) entry which is preliminary data.</text>
</comment>
<evidence type="ECO:0000256" key="11">
    <source>
        <dbReference type="ARBA" id="ARBA00093802"/>
    </source>
</evidence>
<dbReference type="InterPro" id="IPR058978">
    <property type="entry name" value="GSDM_bact-type"/>
</dbReference>
<evidence type="ECO:0000256" key="8">
    <source>
        <dbReference type="ARBA" id="ARBA00023136"/>
    </source>
</evidence>
<evidence type="ECO:0000256" key="5">
    <source>
        <dbReference type="ARBA" id="ARBA00022490"/>
    </source>
</evidence>
<evidence type="ECO:0000256" key="9">
    <source>
        <dbReference type="ARBA" id="ARBA00093769"/>
    </source>
</evidence>
<proteinExistence type="inferred from homology"/>
<gene>
    <name evidence="12" type="ORF">D9T17_05685</name>
</gene>